<accession>A0ABQ0G3Y7</accession>
<organism evidence="1 2">
    <name type="scientific">Madurella fahalii</name>
    <dbReference type="NCBI Taxonomy" id="1157608"/>
    <lineage>
        <taxon>Eukaryota</taxon>
        <taxon>Fungi</taxon>
        <taxon>Dikarya</taxon>
        <taxon>Ascomycota</taxon>
        <taxon>Pezizomycotina</taxon>
        <taxon>Sordariomycetes</taxon>
        <taxon>Sordariomycetidae</taxon>
        <taxon>Sordariales</taxon>
        <taxon>Sordariales incertae sedis</taxon>
        <taxon>Madurella</taxon>
    </lineage>
</organism>
<protein>
    <submittedName>
        <fullName evidence="1">Uncharacterized protein</fullName>
    </submittedName>
</protein>
<name>A0ABQ0G3Y7_9PEZI</name>
<dbReference type="EMBL" id="BAAFSV010000001">
    <property type="protein sequence ID" value="GAB1312460.1"/>
    <property type="molecule type" value="Genomic_DNA"/>
</dbReference>
<evidence type="ECO:0000313" key="2">
    <source>
        <dbReference type="Proteomes" id="UP001628179"/>
    </source>
</evidence>
<reference evidence="1 2" key="1">
    <citation type="submission" date="2024-09" db="EMBL/GenBank/DDBJ databases">
        <title>Itraconazole resistance in Madurella fahalii resulting from another homologue of gene encoding cytochrome P450 14-alpha sterol demethylase (CYP51).</title>
        <authorList>
            <person name="Yoshioka I."/>
            <person name="Fahal A.H."/>
            <person name="Kaneko S."/>
            <person name="Yaguchi T."/>
        </authorList>
    </citation>
    <scope>NUCLEOTIDE SEQUENCE [LARGE SCALE GENOMIC DNA]</scope>
    <source>
        <strain evidence="1 2">IFM 68171</strain>
    </source>
</reference>
<dbReference type="Proteomes" id="UP001628179">
    <property type="component" value="Unassembled WGS sequence"/>
</dbReference>
<gene>
    <name evidence="1" type="ORF">MFIFM68171_02670</name>
</gene>
<dbReference type="RefSeq" id="XP_070914193.1">
    <property type="nucleotide sequence ID" value="XM_071058092.1"/>
</dbReference>
<evidence type="ECO:0000313" key="1">
    <source>
        <dbReference type="EMBL" id="GAB1312460.1"/>
    </source>
</evidence>
<proteinExistence type="predicted"/>
<sequence length="90" mass="10343">MRVARVDRTHGVGWRLVDFSAPGGLRMAELFDEVFAINWSANRACARARCKYGCHGNPAMVLWRVPKEMVVPRTRAVEWMTRENWFHPGG</sequence>
<keyword evidence="2" id="KW-1185">Reference proteome</keyword>
<dbReference type="GeneID" id="98173415"/>
<comment type="caution">
    <text evidence="1">The sequence shown here is derived from an EMBL/GenBank/DDBJ whole genome shotgun (WGS) entry which is preliminary data.</text>
</comment>